<keyword evidence="1" id="KW-1133">Transmembrane helix</keyword>
<feature type="transmembrane region" description="Helical" evidence="1">
    <location>
        <begin position="75"/>
        <end position="99"/>
    </location>
</feature>
<feature type="transmembrane region" description="Helical" evidence="1">
    <location>
        <begin position="189"/>
        <end position="209"/>
    </location>
</feature>
<gene>
    <name evidence="2" type="ORF">P43SY_010059</name>
</gene>
<dbReference type="EMBL" id="JAKCXM010000080">
    <property type="protein sequence ID" value="KAJ0403516.1"/>
    <property type="molecule type" value="Genomic_DNA"/>
</dbReference>
<evidence type="ECO:0000256" key="1">
    <source>
        <dbReference type="SAM" id="Phobius"/>
    </source>
</evidence>
<protein>
    <recommendedName>
        <fullName evidence="4">TKL protein kinase</fullName>
    </recommendedName>
</protein>
<evidence type="ECO:0008006" key="4">
    <source>
        <dbReference type="Google" id="ProtNLM"/>
    </source>
</evidence>
<keyword evidence="1" id="KW-0812">Transmembrane</keyword>
<comment type="caution">
    <text evidence="2">The sequence shown here is derived from an EMBL/GenBank/DDBJ whole genome shotgun (WGS) entry which is preliminary data.</text>
</comment>
<feature type="transmembrane region" description="Helical" evidence="1">
    <location>
        <begin position="221"/>
        <end position="244"/>
    </location>
</feature>
<organism evidence="2 3">
    <name type="scientific">Pythium insidiosum</name>
    <name type="common">Pythiosis disease agent</name>
    <dbReference type="NCBI Taxonomy" id="114742"/>
    <lineage>
        <taxon>Eukaryota</taxon>
        <taxon>Sar</taxon>
        <taxon>Stramenopiles</taxon>
        <taxon>Oomycota</taxon>
        <taxon>Peronosporomycetes</taxon>
        <taxon>Pythiales</taxon>
        <taxon>Pythiaceae</taxon>
        <taxon>Pythium</taxon>
    </lineage>
</organism>
<evidence type="ECO:0000313" key="3">
    <source>
        <dbReference type="Proteomes" id="UP001209570"/>
    </source>
</evidence>
<feature type="transmembrane region" description="Helical" evidence="1">
    <location>
        <begin position="278"/>
        <end position="302"/>
    </location>
</feature>
<feature type="transmembrane region" description="Helical" evidence="1">
    <location>
        <begin position="30"/>
        <end position="55"/>
    </location>
</feature>
<dbReference type="Gene3D" id="3.80.10.10">
    <property type="entry name" value="Ribonuclease Inhibitor"/>
    <property type="match status" value="1"/>
</dbReference>
<dbReference type="SUPFAM" id="SSF52058">
    <property type="entry name" value="L domain-like"/>
    <property type="match status" value="1"/>
</dbReference>
<feature type="transmembrane region" description="Helical" evidence="1">
    <location>
        <begin position="365"/>
        <end position="383"/>
    </location>
</feature>
<evidence type="ECO:0000313" key="2">
    <source>
        <dbReference type="EMBL" id="KAJ0403516.1"/>
    </source>
</evidence>
<reference evidence="2" key="1">
    <citation type="submission" date="2021-12" db="EMBL/GenBank/DDBJ databases">
        <title>Prjna785345.</title>
        <authorList>
            <person name="Rujirawat T."/>
            <person name="Krajaejun T."/>
        </authorList>
    </citation>
    <scope>NUCLEOTIDE SEQUENCE</scope>
    <source>
        <strain evidence="2">Pi057C3</strain>
    </source>
</reference>
<name>A0AAD5LJI4_PYTIN</name>
<proteinExistence type="predicted"/>
<dbReference type="Proteomes" id="UP001209570">
    <property type="component" value="Unassembled WGS sequence"/>
</dbReference>
<sequence>MSILPAPPPSVPQSSSLPARILVSPRAFIAFWWCILVLHLGCILFAALLGGLHAYTAIPANYTYSRAALRIPRHFLLLGARTFAGIGLLHGAVVARIFFNSVKRRQFCFRAELQAKPQGRVATFNPLYWLLWAPLRWLNARWERVFGIDGLFGLNGPHFEAAFYVRKTTEILSQTYQAYYLSVLLANRFINSLAVGVILTACFTAPIMRRAFPQNRASRRFASLLLDLALDICSSVVIPLYTLYSSMKEFEWSKNQYPIELSFNSVWLARQTAQGRFLLIWSTLDFLSTTILQFSLLGGILITARCLRRSDSVINGDSGGPIKVAPASTWALHPSPAEAGAPTKTLLDPGSREGRRRLPVSPVELLFLSWGFFVLIAHLGAQANAAQHIARCQLAVLPWFTARPACSVVAVNCHREQIAGAIEETTPLLEPFDARTVTSIVVTHCPTWTMPPVIQRFQQLQKLVLYNVTIQSWARSAALQQRFHPELSHIFMGEVRMAEFPPGMLHEDVPRSLTNVEVSITNLSVLPEALGVLWAENEWVRFHWENSPLVHVPESIWRLGVRRFSFINSQIEELPADAFAHASVEIIRLSGNPLRALPPLLRDSQTLHRVTCERTMLTELPAWVEHWWRLAPVGRRISFRGTPLCLDNNSSLPSDFATAICTTTYEDEEQGIVPWAEMRRLHPVE</sequence>
<accession>A0AAD5LJI4</accession>
<dbReference type="InterPro" id="IPR032675">
    <property type="entry name" value="LRR_dom_sf"/>
</dbReference>
<keyword evidence="1" id="KW-0472">Membrane</keyword>
<keyword evidence="3" id="KW-1185">Reference proteome</keyword>
<dbReference type="AlphaFoldDB" id="A0AAD5LJI4"/>